<protein>
    <submittedName>
        <fullName evidence="12">Mitochondrial carrier</fullName>
    </submittedName>
</protein>
<feature type="compositionally biased region" description="Polar residues" evidence="10">
    <location>
        <begin position="263"/>
        <end position="280"/>
    </location>
</feature>
<dbReference type="OrthoDB" id="415315at2759"/>
<evidence type="ECO:0000256" key="4">
    <source>
        <dbReference type="ARBA" id="ARBA00022692"/>
    </source>
</evidence>
<evidence type="ECO:0000256" key="5">
    <source>
        <dbReference type="ARBA" id="ARBA00022737"/>
    </source>
</evidence>
<evidence type="ECO:0000256" key="11">
    <source>
        <dbReference type="SAM" id="Phobius"/>
    </source>
</evidence>
<dbReference type="PANTHER" id="PTHR45667">
    <property type="entry name" value="S-ADENOSYLMETHIONINE MITOCHONDRIAL CARRIER PROTEIN"/>
    <property type="match status" value="1"/>
</dbReference>
<feature type="repeat" description="Solcar" evidence="8">
    <location>
        <begin position="11"/>
        <end position="98"/>
    </location>
</feature>
<dbReference type="Gene3D" id="1.50.40.10">
    <property type="entry name" value="Mitochondrial carrier domain"/>
    <property type="match status" value="2"/>
</dbReference>
<dbReference type="InterPro" id="IPR023395">
    <property type="entry name" value="MCP_dom_sf"/>
</dbReference>
<name>A0A137P2Q7_CONC2</name>
<feature type="repeat" description="Solcar" evidence="8">
    <location>
        <begin position="105"/>
        <end position="199"/>
    </location>
</feature>
<dbReference type="GO" id="GO:0015095">
    <property type="term" value="F:magnesium ion transmembrane transporter activity"/>
    <property type="evidence" value="ECO:0007669"/>
    <property type="project" value="EnsemblFungi"/>
</dbReference>
<evidence type="ECO:0000256" key="3">
    <source>
        <dbReference type="ARBA" id="ARBA00022448"/>
    </source>
</evidence>
<reference evidence="12 13" key="1">
    <citation type="journal article" date="2015" name="Genome Biol. Evol.">
        <title>Phylogenomic analyses indicate that early fungi evolved digesting cell walls of algal ancestors of land plants.</title>
        <authorList>
            <person name="Chang Y."/>
            <person name="Wang S."/>
            <person name="Sekimoto S."/>
            <person name="Aerts A.L."/>
            <person name="Choi C."/>
            <person name="Clum A."/>
            <person name="LaButti K.M."/>
            <person name="Lindquist E.A."/>
            <person name="Yee Ngan C."/>
            <person name="Ohm R.A."/>
            <person name="Salamov A.A."/>
            <person name="Grigoriev I.V."/>
            <person name="Spatafora J.W."/>
            <person name="Berbee M.L."/>
        </authorList>
    </citation>
    <scope>NUCLEOTIDE SEQUENCE [LARGE SCALE GENOMIC DNA]</scope>
    <source>
        <strain evidence="12 13">NRRL 28638</strain>
    </source>
</reference>
<dbReference type="GO" id="GO:0005743">
    <property type="term" value="C:mitochondrial inner membrane"/>
    <property type="evidence" value="ECO:0007669"/>
    <property type="project" value="EnsemblFungi"/>
</dbReference>
<keyword evidence="6 11" id="KW-1133">Transmembrane helix</keyword>
<feature type="region of interest" description="Disordered" evidence="10">
    <location>
        <begin position="245"/>
        <end position="280"/>
    </location>
</feature>
<dbReference type="Proteomes" id="UP000070444">
    <property type="component" value="Unassembled WGS sequence"/>
</dbReference>
<evidence type="ECO:0000256" key="6">
    <source>
        <dbReference type="ARBA" id="ARBA00022989"/>
    </source>
</evidence>
<evidence type="ECO:0000256" key="10">
    <source>
        <dbReference type="SAM" id="MobiDB-lite"/>
    </source>
</evidence>
<keyword evidence="13" id="KW-1185">Reference proteome</keyword>
<sequence length="340" mass="37075">MKASSNNSDDPPLLNIILAGGIGGGTADFTMHGVDTVKTRLQGQPYPPKYTNFAHTFRTMLKEEGVVRGLYGGVVPAMIGSVLCHSIYFGTYETLKKQLKKTQLPESVKHLSAGAIAEVVISVFYVPTEVVKARMQLQGRYNNPHFVSGYNYKSTSEAFTTIIKNDGIRSIFSGYRATLLRDVPCTAIQFALYEFFKTAYLTKYSADKQTMGLFPEMAIGALAGSVAGGITTPLDVVKTILQTQHHPPKRSRSAAQNPPHKPTTLTESLTTVSNTPQTNTISKLPSSKSTILGALKNSYKKFGISGLFSGLAPRLVWTGCQSSIMFLVYEEALPLLNQYL</sequence>
<evidence type="ECO:0000256" key="2">
    <source>
        <dbReference type="ARBA" id="ARBA00006375"/>
    </source>
</evidence>
<accession>A0A137P2Q7</accession>
<keyword evidence="4 8" id="KW-0812">Transmembrane</keyword>
<evidence type="ECO:0000256" key="9">
    <source>
        <dbReference type="RuleBase" id="RU000488"/>
    </source>
</evidence>
<comment type="subcellular location">
    <subcellularLocation>
        <location evidence="1">Membrane</location>
        <topology evidence="1">Multi-pass membrane protein</topology>
    </subcellularLocation>
</comment>
<keyword evidence="5" id="KW-0677">Repeat</keyword>
<dbReference type="PROSITE" id="PS50920">
    <property type="entry name" value="SOLCAR"/>
    <property type="match status" value="3"/>
</dbReference>
<keyword evidence="7 8" id="KW-0472">Membrane</keyword>
<evidence type="ECO:0000313" key="12">
    <source>
        <dbReference type="EMBL" id="KXN69313.1"/>
    </source>
</evidence>
<dbReference type="OMA" id="FFGVYEF"/>
<feature type="repeat" description="Solcar" evidence="8">
    <location>
        <begin position="215"/>
        <end position="335"/>
    </location>
</feature>
<comment type="similarity">
    <text evidence="2 9">Belongs to the mitochondrial carrier (TC 2.A.29) family.</text>
</comment>
<dbReference type="SUPFAM" id="SSF103506">
    <property type="entry name" value="Mitochondrial carrier"/>
    <property type="match status" value="1"/>
</dbReference>
<evidence type="ECO:0000256" key="7">
    <source>
        <dbReference type="ARBA" id="ARBA00023136"/>
    </source>
</evidence>
<dbReference type="GO" id="GO:1990616">
    <property type="term" value="P:magnesium ion export from mitochondrion"/>
    <property type="evidence" value="ECO:0007669"/>
    <property type="project" value="EnsemblFungi"/>
</dbReference>
<dbReference type="AlphaFoldDB" id="A0A137P2Q7"/>
<evidence type="ECO:0000256" key="8">
    <source>
        <dbReference type="PROSITE-ProRule" id="PRU00282"/>
    </source>
</evidence>
<keyword evidence="3 9" id="KW-0813">Transport</keyword>
<evidence type="ECO:0000256" key="1">
    <source>
        <dbReference type="ARBA" id="ARBA00004141"/>
    </source>
</evidence>
<dbReference type="EMBL" id="KQ964539">
    <property type="protein sequence ID" value="KXN69313.1"/>
    <property type="molecule type" value="Genomic_DNA"/>
</dbReference>
<dbReference type="Pfam" id="PF00153">
    <property type="entry name" value="Mito_carr"/>
    <property type="match status" value="3"/>
</dbReference>
<feature type="transmembrane region" description="Helical" evidence="11">
    <location>
        <begin position="70"/>
        <end position="91"/>
    </location>
</feature>
<organism evidence="12 13">
    <name type="scientific">Conidiobolus coronatus (strain ATCC 28846 / CBS 209.66 / NRRL 28638)</name>
    <name type="common">Delacroixia coronata</name>
    <dbReference type="NCBI Taxonomy" id="796925"/>
    <lineage>
        <taxon>Eukaryota</taxon>
        <taxon>Fungi</taxon>
        <taxon>Fungi incertae sedis</taxon>
        <taxon>Zoopagomycota</taxon>
        <taxon>Entomophthoromycotina</taxon>
        <taxon>Entomophthoromycetes</taxon>
        <taxon>Entomophthorales</taxon>
        <taxon>Ancylistaceae</taxon>
        <taxon>Conidiobolus</taxon>
    </lineage>
</organism>
<dbReference type="InterPro" id="IPR018108">
    <property type="entry name" value="MCP_transmembrane"/>
</dbReference>
<evidence type="ECO:0000313" key="13">
    <source>
        <dbReference type="Proteomes" id="UP000070444"/>
    </source>
</evidence>
<proteinExistence type="inferred from homology"/>
<gene>
    <name evidence="12" type="ORF">CONCODRAFT_79369</name>
</gene>